<dbReference type="SUPFAM" id="SSF52540">
    <property type="entry name" value="P-loop containing nucleoside triphosphate hydrolases"/>
    <property type="match status" value="1"/>
</dbReference>
<sequence>MMDLHHVFLIVGKTGNGKSSLGNCLLGKEEFKTGTGMFSTTARAEMVTRIRGKQSITVVDTPDIVNLDYSPDEREKEVQGWKRMTSPDHPTILLAVRCDVRYTAEEFAIYKDFKRLWGDNAGIRRHLVVAFTFGDRQNTDLKEELEDVCEELKSVLIDANHRYVLFNKKGLSKAEQVDQLFKVIRSPYNPEASQKWKILFVVCIVIALLSASGCVIAGIFQELGLAIGLGLFALLLVLLMLICRCKAQK</sequence>
<feature type="transmembrane region" description="Helical" evidence="4">
    <location>
        <begin position="198"/>
        <end position="219"/>
    </location>
</feature>
<dbReference type="PANTHER" id="PTHR10903:SF184">
    <property type="entry name" value="GTP-BINDING PROTEIN A"/>
    <property type="match status" value="1"/>
</dbReference>
<dbReference type="AlphaFoldDB" id="A0A2T7NS71"/>
<dbReference type="OMA" id="LLTIRCH"/>
<keyword evidence="7" id="KW-1185">Reference proteome</keyword>
<dbReference type="InterPro" id="IPR027417">
    <property type="entry name" value="P-loop_NTPase"/>
</dbReference>
<dbReference type="Gene3D" id="3.40.50.300">
    <property type="entry name" value="P-loop containing nucleotide triphosphate hydrolases"/>
    <property type="match status" value="1"/>
</dbReference>
<dbReference type="Proteomes" id="UP000245119">
    <property type="component" value="Linkage Group LG10"/>
</dbReference>
<name>A0A2T7NS71_POMCA</name>
<comment type="caution">
    <text evidence="6">The sequence shown here is derived from an EMBL/GenBank/DDBJ whole genome shotgun (WGS) entry which is preliminary data.</text>
</comment>
<dbReference type="InterPro" id="IPR006703">
    <property type="entry name" value="G_AIG1"/>
</dbReference>
<dbReference type="Pfam" id="PF04548">
    <property type="entry name" value="AIG1"/>
    <property type="match status" value="1"/>
</dbReference>
<feature type="domain" description="AIG1-type G" evidence="5">
    <location>
        <begin position="3"/>
        <end position="197"/>
    </location>
</feature>
<keyword evidence="3" id="KW-0342">GTP-binding</keyword>
<evidence type="ECO:0000256" key="1">
    <source>
        <dbReference type="ARBA" id="ARBA00008535"/>
    </source>
</evidence>
<organism evidence="6 7">
    <name type="scientific">Pomacea canaliculata</name>
    <name type="common">Golden apple snail</name>
    <dbReference type="NCBI Taxonomy" id="400727"/>
    <lineage>
        <taxon>Eukaryota</taxon>
        <taxon>Metazoa</taxon>
        <taxon>Spiralia</taxon>
        <taxon>Lophotrochozoa</taxon>
        <taxon>Mollusca</taxon>
        <taxon>Gastropoda</taxon>
        <taxon>Caenogastropoda</taxon>
        <taxon>Architaenioglossa</taxon>
        <taxon>Ampullarioidea</taxon>
        <taxon>Ampullariidae</taxon>
        <taxon>Pomacea</taxon>
    </lineage>
</organism>
<evidence type="ECO:0000256" key="3">
    <source>
        <dbReference type="ARBA" id="ARBA00023134"/>
    </source>
</evidence>
<evidence type="ECO:0000259" key="5">
    <source>
        <dbReference type="PROSITE" id="PS51720"/>
    </source>
</evidence>
<gene>
    <name evidence="6" type="ORF">C0Q70_17297</name>
</gene>
<dbReference type="PROSITE" id="PS51720">
    <property type="entry name" value="G_AIG1"/>
    <property type="match status" value="1"/>
</dbReference>
<protein>
    <recommendedName>
        <fullName evidence="5">AIG1-type G domain-containing protein</fullName>
    </recommendedName>
</protein>
<evidence type="ECO:0000313" key="7">
    <source>
        <dbReference type="Proteomes" id="UP000245119"/>
    </source>
</evidence>
<dbReference type="GO" id="GO:0005525">
    <property type="term" value="F:GTP binding"/>
    <property type="evidence" value="ECO:0007669"/>
    <property type="project" value="UniProtKB-KW"/>
</dbReference>
<dbReference type="STRING" id="400727.A0A2T7NS71"/>
<reference evidence="6 7" key="1">
    <citation type="submission" date="2018-04" db="EMBL/GenBank/DDBJ databases">
        <title>The genome of golden apple snail Pomacea canaliculata provides insight into stress tolerance and invasive adaptation.</title>
        <authorList>
            <person name="Liu C."/>
            <person name="Liu B."/>
            <person name="Ren Y."/>
            <person name="Zhang Y."/>
            <person name="Wang H."/>
            <person name="Li S."/>
            <person name="Jiang F."/>
            <person name="Yin L."/>
            <person name="Zhang G."/>
            <person name="Qian W."/>
            <person name="Fan W."/>
        </authorList>
    </citation>
    <scope>NUCLEOTIDE SEQUENCE [LARGE SCALE GENOMIC DNA]</scope>
    <source>
        <strain evidence="6">SZHN2017</strain>
        <tissue evidence="6">Muscle</tissue>
    </source>
</reference>
<proteinExistence type="inferred from homology"/>
<keyword evidence="2" id="KW-0547">Nucleotide-binding</keyword>
<evidence type="ECO:0000313" key="6">
    <source>
        <dbReference type="EMBL" id="PVD24020.1"/>
    </source>
</evidence>
<dbReference type="EMBL" id="PZQS01000010">
    <property type="protein sequence ID" value="PVD24020.1"/>
    <property type="molecule type" value="Genomic_DNA"/>
</dbReference>
<dbReference type="OrthoDB" id="10061751at2759"/>
<keyword evidence="4" id="KW-0812">Transmembrane</keyword>
<evidence type="ECO:0000256" key="2">
    <source>
        <dbReference type="ARBA" id="ARBA00022741"/>
    </source>
</evidence>
<keyword evidence="4" id="KW-0472">Membrane</keyword>
<comment type="similarity">
    <text evidence="1">Belongs to the TRAFAC class TrmE-Era-EngA-EngB-Septin-like GTPase superfamily. AIG1/Toc34/Toc159-like paraseptin GTPase family. IAN subfamily.</text>
</comment>
<feature type="transmembrane region" description="Helical" evidence="4">
    <location>
        <begin position="225"/>
        <end position="243"/>
    </location>
</feature>
<dbReference type="InterPro" id="IPR045058">
    <property type="entry name" value="GIMA/IAN/Toc"/>
</dbReference>
<keyword evidence="4" id="KW-1133">Transmembrane helix</keyword>
<evidence type="ECO:0000256" key="4">
    <source>
        <dbReference type="SAM" id="Phobius"/>
    </source>
</evidence>
<accession>A0A2T7NS71</accession>
<dbReference type="PANTHER" id="PTHR10903">
    <property type="entry name" value="GTPASE, IMAP FAMILY MEMBER-RELATED"/>
    <property type="match status" value="1"/>
</dbReference>